<accession>A0A8T3VGS4</accession>
<sequence>MADEKYLFSEMDDEFFDFVSRKVHENGIYIRLIHIIEKESDKSHVTFEIETGLEKTTIKTQFTDLDEVTDIGIKIQGNDITVGTTKFSKKPHFERIDENEFLSMIADELIDDLIFYD</sequence>
<protein>
    <submittedName>
        <fullName evidence="1">Uncharacterized protein</fullName>
    </submittedName>
</protein>
<dbReference type="Proteomes" id="UP000762703">
    <property type="component" value="Unassembled WGS sequence"/>
</dbReference>
<proteinExistence type="predicted"/>
<evidence type="ECO:0000313" key="1">
    <source>
        <dbReference type="EMBL" id="MBE6504543.1"/>
    </source>
</evidence>
<name>A0A8T3VGS4_9EURY</name>
<dbReference type="EMBL" id="SUTE01000015">
    <property type="protein sequence ID" value="MBE6504543.1"/>
    <property type="molecule type" value="Genomic_DNA"/>
</dbReference>
<comment type="caution">
    <text evidence="1">The sequence shown here is derived from an EMBL/GenBank/DDBJ whole genome shotgun (WGS) entry which is preliminary data.</text>
</comment>
<gene>
    <name evidence="1" type="ORF">E7Z73_02190</name>
</gene>
<organism evidence="1 2">
    <name type="scientific">Methanobrevibacter millerae</name>
    <dbReference type="NCBI Taxonomy" id="230361"/>
    <lineage>
        <taxon>Archaea</taxon>
        <taxon>Methanobacteriati</taxon>
        <taxon>Methanobacteriota</taxon>
        <taxon>Methanomada group</taxon>
        <taxon>Methanobacteria</taxon>
        <taxon>Methanobacteriales</taxon>
        <taxon>Methanobacteriaceae</taxon>
        <taxon>Methanobrevibacter</taxon>
    </lineage>
</organism>
<reference evidence="1" key="1">
    <citation type="submission" date="2019-04" db="EMBL/GenBank/DDBJ databases">
        <title>Evolution of Biomass-Degrading Anaerobic Consortia Revealed by Metagenomics.</title>
        <authorList>
            <person name="Peng X."/>
        </authorList>
    </citation>
    <scope>NUCLEOTIDE SEQUENCE</scope>
    <source>
        <strain evidence="1">SIG12</strain>
    </source>
</reference>
<dbReference type="AlphaFoldDB" id="A0A8T3VGS4"/>
<dbReference type="RefSeq" id="WP_303736190.1">
    <property type="nucleotide sequence ID" value="NZ_SUTE01000015.1"/>
</dbReference>
<evidence type="ECO:0000313" key="2">
    <source>
        <dbReference type="Proteomes" id="UP000762703"/>
    </source>
</evidence>